<accession>A0A2A2M1P3</accession>
<dbReference type="Proteomes" id="UP000218231">
    <property type="component" value="Unassembled WGS sequence"/>
</dbReference>
<evidence type="ECO:0000256" key="1">
    <source>
        <dbReference type="SAM" id="Phobius"/>
    </source>
</evidence>
<dbReference type="EMBL" id="LIAE01006227">
    <property type="protein sequence ID" value="PAV92368.1"/>
    <property type="molecule type" value="Genomic_DNA"/>
</dbReference>
<dbReference type="AlphaFoldDB" id="A0A2A2M1P3"/>
<sequence>MAHLSPVEIANWIAIYLAAGMCCAIAMVMSVSVAAHGVWRERAWQEARTLRGAALFMPKLWWRWQKLYFLSTPVTLGINDLHGSFAGHIFGPDRNEASKVTHSRMRDCLDSIIGVGVEPHRLDGKFPDLAGQTLYDRHVDALMVKPDLRGEDRMQRLPLELAFDRNRKTPVQDRLGITAQRHVAGTVGILADHHQN</sequence>
<organism evidence="2 3">
    <name type="scientific">Diploscapter pachys</name>
    <dbReference type="NCBI Taxonomy" id="2018661"/>
    <lineage>
        <taxon>Eukaryota</taxon>
        <taxon>Metazoa</taxon>
        <taxon>Ecdysozoa</taxon>
        <taxon>Nematoda</taxon>
        <taxon>Chromadorea</taxon>
        <taxon>Rhabditida</taxon>
        <taxon>Rhabditina</taxon>
        <taxon>Rhabditomorpha</taxon>
        <taxon>Rhabditoidea</taxon>
        <taxon>Rhabditidae</taxon>
        <taxon>Diploscapter</taxon>
    </lineage>
</organism>
<proteinExistence type="predicted"/>
<name>A0A2A2M1P3_9BILA</name>
<keyword evidence="3" id="KW-1185">Reference proteome</keyword>
<comment type="caution">
    <text evidence="2">The sequence shown here is derived from an EMBL/GenBank/DDBJ whole genome shotgun (WGS) entry which is preliminary data.</text>
</comment>
<evidence type="ECO:0000313" key="2">
    <source>
        <dbReference type="EMBL" id="PAV92368.1"/>
    </source>
</evidence>
<protein>
    <submittedName>
        <fullName evidence="2">Uncharacterized protein</fullName>
    </submittedName>
</protein>
<gene>
    <name evidence="2" type="ORF">WR25_06302</name>
</gene>
<keyword evidence="1" id="KW-1133">Transmembrane helix</keyword>
<keyword evidence="1" id="KW-0812">Transmembrane</keyword>
<reference evidence="2 3" key="1">
    <citation type="journal article" date="2017" name="Curr. Biol.">
        <title>Genome architecture and evolution of a unichromosomal asexual nematode.</title>
        <authorList>
            <person name="Fradin H."/>
            <person name="Zegar C."/>
            <person name="Gutwein M."/>
            <person name="Lucas J."/>
            <person name="Kovtun M."/>
            <person name="Corcoran D."/>
            <person name="Baugh L.R."/>
            <person name="Kiontke K."/>
            <person name="Gunsalus K."/>
            <person name="Fitch D.H."/>
            <person name="Piano F."/>
        </authorList>
    </citation>
    <scope>NUCLEOTIDE SEQUENCE [LARGE SCALE GENOMIC DNA]</scope>
    <source>
        <strain evidence="2">PF1309</strain>
    </source>
</reference>
<evidence type="ECO:0000313" key="3">
    <source>
        <dbReference type="Proteomes" id="UP000218231"/>
    </source>
</evidence>
<keyword evidence="1" id="KW-0472">Membrane</keyword>
<feature type="transmembrane region" description="Helical" evidence="1">
    <location>
        <begin position="12"/>
        <end position="39"/>
    </location>
</feature>